<feature type="signal peptide" evidence="1">
    <location>
        <begin position="1"/>
        <end position="20"/>
    </location>
</feature>
<name>A0A2M7S5I5_9BACT</name>
<dbReference type="InterPro" id="IPR011017">
    <property type="entry name" value="TRASH_dom"/>
</dbReference>
<organism evidence="3 4">
    <name type="scientific">Candidatus Desantisbacteria bacterium CG_4_10_14_0_8_um_filter_48_22</name>
    <dbReference type="NCBI Taxonomy" id="1974543"/>
    <lineage>
        <taxon>Bacteria</taxon>
        <taxon>Candidatus Desantisiibacteriota</taxon>
    </lineage>
</organism>
<evidence type="ECO:0000313" key="3">
    <source>
        <dbReference type="EMBL" id="PIZ14807.1"/>
    </source>
</evidence>
<dbReference type="EMBL" id="PFMR01000301">
    <property type="protein sequence ID" value="PIZ14807.1"/>
    <property type="molecule type" value="Genomic_DNA"/>
</dbReference>
<dbReference type="InterPro" id="IPR007029">
    <property type="entry name" value="YHS_dom"/>
</dbReference>
<dbReference type="Gene3D" id="1.10.620.20">
    <property type="entry name" value="Ribonucleotide Reductase, subunit A"/>
    <property type="match status" value="1"/>
</dbReference>
<keyword evidence="1" id="KW-0732">Signal</keyword>
<feature type="non-terminal residue" evidence="3">
    <location>
        <position position="111"/>
    </location>
</feature>
<feature type="domain" description="TRASH" evidence="2">
    <location>
        <begin position="63"/>
        <end position="100"/>
    </location>
</feature>
<evidence type="ECO:0000259" key="2">
    <source>
        <dbReference type="SMART" id="SM00746"/>
    </source>
</evidence>
<comment type="caution">
    <text evidence="3">The sequence shown here is derived from an EMBL/GenBank/DDBJ whole genome shotgun (WGS) entry which is preliminary data.</text>
</comment>
<feature type="chain" id="PRO_5014643596" description="TRASH domain-containing protein" evidence="1">
    <location>
        <begin position="21"/>
        <end position="111"/>
    </location>
</feature>
<gene>
    <name evidence="3" type="ORF">COY52_11090</name>
</gene>
<evidence type="ECO:0000256" key="1">
    <source>
        <dbReference type="SAM" id="SignalP"/>
    </source>
</evidence>
<dbReference type="InterPro" id="IPR012348">
    <property type="entry name" value="RNR-like"/>
</dbReference>
<dbReference type="Proteomes" id="UP000229307">
    <property type="component" value="Unassembled WGS sequence"/>
</dbReference>
<reference evidence="4" key="1">
    <citation type="submission" date="2017-09" db="EMBL/GenBank/DDBJ databases">
        <title>Depth-based differentiation of microbial function through sediment-hosted aquifers and enrichment of novel symbionts in the deep terrestrial subsurface.</title>
        <authorList>
            <person name="Probst A.J."/>
            <person name="Ladd B."/>
            <person name="Jarett J.K."/>
            <person name="Geller-Mcgrath D.E."/>
            <person name="Sieber C.M.K."/>
            <person name="Emerson J.B."/>
            <person name="Anantharaman K."/>
            <person name="Thomas B.C."/>
            <person name="Malmstrom R."/>
            <person name="Stieglmeier M."/>
            <person name="Klingl A."/>
            <person name="Woyke T."/>
            <person name="Ryan C.M."/>
            <person name="Banfield J.F."/>
        </authorList>
    </citation>
    <scope>NUCLEOTIDE SEQUENCE [LARGE SCALE GENOMIC DNA]</scope>
</reference>
<dbReference type="Pfam" id="PF04945">
    <property type="entry name" value="YHS"/>
    <property type="match status" value="1"/>
</dbReference>
<proteinExistence type="predicted"/>
<dbReference type="AlphaFoldDB" id="A0A2M7S5I5"/>
<protein>
    <recommendedName>
        <fullName evidence="2">TRASH domain-containing protein</fullName>
    </recommendedName>
</protein>
<accession>A0A2M7S5I5</accession>
<evidence type="ECO:0000313" key="4">
    <source>
        <dbReference type="Proteomes" id="UP000229307"/>
    </source>
</evidence>
<dbReference type="SMART" id="SM00746">
    <property type="entry name" value="TRASH"/>
    <property type="match status" value="1"/>
</dbReference>
<dbReference type="GO" id="GO:0016491">
    <property type="term" value="F:oxidoreductase activity"/>
    <property type="evidence" value="ECO:0007669"/>
    <property type="project" value="InterPro"/>
</dbReference>
<sequence>MRRRFMFLLVGLLAVPVLTAGTTRAGMCGMKCDMSAQEACAAETKSAALKSETKPVEVDNEYCPVMGNKIEKGEEVKYTYKNKIYNFCCPDCIKQFKKDPKKYIKKIEESK</sequence>